<dbReference type="Gene3D" id="3.30.1380.10">
    <property type="match status" value="1"/>
</dbReference>
<organism evidence="12">
    <name type="scientific">marine sediment metagenome</name>
    <dbReference type="NCBI Taxonomy" id="412755"/>
    <lineage>
        <taxon>unclassified sequences</taxon>
        <taxon>metagenomes</taxon>
        <taxon>ecological metagenomes</taxon>
    </lineage>
</organism>
<comment type="similarity">
    <text evidence="10">Belongs to the peptidase M15 family.</text>
</comment>
<dbReference type="AlphaFoldDB" id="A0A0F9AZ07"/>
<dbReference type="GO" id="GO:0008237">
    <property type="term" value="F:metallopeptidase activity"/>
    <property type="evidence" value="ECO:0007669"/>
    <property type="project" value="UniProtKB-KW"/>
</dbReference>
<evidence type="ECO:0000256" key="7">
    <source>
        <dbReference type="ARBA" id="ARBA00022833"/>
    </source>
</evidence>
<evidence type="ECO:0000256" key="10">
    <source>
        <dbReference type="ARBA" id="ARBA00093448"/>
    </source>
</evidence>
<evidence type="ECO:0000313" key="12">
    <source>
        <dbReference type="EMBL" id="KKL14854.1"/>
    </source>
</evidence>
<keyword evidence="5" id="KW-0732">Signal</keyword>
<dbReference type="GO" id="GO:0071555">
    <property type="term" value="P:cell wall organization"/>
    <property type="evidence" value="ECO:0007669"/>
    <property type="project" value="UniProtKB-KW"/>
</dbReference>
<comment type="caution">
    <text evidence="12">The sequence shown here is derived from an EMBL/GenBank/DDBJ whole genome shotgun (WGS) entry which is preliminary data.</text>
</comment>
<dbReference type="EMBL" id="LAZR01040292">
    <property type="protein sequence ID" value="KKL14854.1"/>
    <property type="molecule type" value="Genomic_DNA"/>
</dbReference>
<evidence type="ECO:0000256" key="2">
    <source>
        <dbReference type="ARBA" id="ARBA00004776"/>
    </source>
</evidence>
<keyword evidence="8" id="KW-0482">Metalloprotease</keyword>
<evidence type="ECO:0000256" key="4">
    <source>
        <dbReference type="ARBA" id="ARBA00022723"/>
    </source>
</evidence>
<sequence>VSSSALGKVVSSPERSMAFYNLHTGESLKTTFYLDGHFLPQSLKEVNHLLRDHRTNEVCEMSPELLTLLSDLKDMLGTSRPFHIISGYRSPATNNMLSQQSGGVAKKSLHMQGKAIDIRIPGIETKYLHQGAQVLKGGGVGLYSRSDFVHFLSRLLSYKYYQDVFVFRFLSSFPLFQIIQNHFTEVPFTQ</sequence>
<dbReference type="GO" id="GO:0046872">
    <property type="term" value="F:metal ion binding"/>
    <property type="evidence" value="ECO:0007669"/>
    <property type="project" value="UniProtKB-KW"/>
</dbReference>
<dbReference type="Pfam" id="PF05951">
    <property type="entry name" value="Peptidase_M15_2"/>
    <property type="match status" value="1"/>
</dbReference>
<feature type="non-terminal residue" evidence="12">
    <location>
        <position position="1"/>
    </location>
</feature>
<evidence type="ECO:0000256" key="8">
    <source>
        <dbReference type="ARBA" id="ARBA00023049"/>
    </source>
</evidence>
<keyword evidence="7" id="KW-0862">Zinc</keyword>
<evidence type="ECO:0000256" key="11">
    <source>
        <dbReference type="ARBA" id="ARBA00093666"/>
    </source>
</evidence>
<accession>A0A0F9AZ07</accession>
<keyword evidence="3" id="KW-0645">Protease</keyword>
<keyword evidence="4" id="KW-0479">Metal-binding</keyword>
<dbReference type="PANTHER" id="PTHR37425:SF1">
    <property type="entry name" value="OUTER MEMBRANE PROTEIN"/>
    <property type="match status" value="1"/>
</dbReference>
<evidence type="ECO:0000256" key="1">
    <source>
        <dbReference type="ARBA" id="ARBA00001947"/>
    </source>
</evidence>
<evidence type="ECO:0000256" key="6">
    <source>
        <dbReference type="ARBA" id="ARBA00022801"/>
    </source>
</evidence>
<name>A0A0F9AZ07_9ZZZZ</name>
<dbReference type="InterPro" id="IPR010275">
    <property type="entry name" value="MepK"/>
</dbReference>
<evidence type="ECO:0000256" key="9">
    <source>
        <dbReference type="ARBA" id="ARBA00023316"/>
    </source>
</evidence>
<comment type="pathway">
    <text evidence="2">Cell wall biogenesis; cell wall polysaccharide biosynthesis.</text>
</comment>
<reference evidence="12" key="1">
    <citation type="journal article" date="2015" name="Nature">
        <title>Complex archaea that bridge the gap between prokaryotes and eukaryotes.</title>
        <authorList>
            <person name="Spang A."/>
            <person name="Saw J.H."/>
            <person name="Jorgensen S.L."/>
            <person name="Zaremba-Niedzwiedzka K."/>
            <person name="Martijn J."/>
            <person name="Lind A.E."/>
            <person name="van Eijk R."/>
            <person name="Schleper C."/>
            <person name="Guy L."/>
            <person name="Ettema T.J."/>
        </authorList>
    </citation>
    <scope>NUCLEOTIDE SEQUENCE</scope>
</reference>
<dbReference type="InterPro" id="IPR009045">
    <property type="entry name" value="Zn_M74/Hedgehog-like"/>
</dbReference>
<dbReference type="PANTHER" id="PTHR37425">
    <property type="match status" value="1"/>
</dbReference>
<keyword evidence="6" id="KW-0378">Hydrolase</keyword>
<keyword evidence="9" id="KW-0961">Cell wall biogenesis/degradation</keyword>
<protein>
    <recommendedName>
        <fullName evidence="11">Murein endopeptidase K</fullName>
    </recommendedName>
</protein>
<dbReference type="SUPFAM" id="SSF55166">
    <property type="entry name" value="Hedgehog/DD-peptidase"/>
    <property type="match status" value="1"/>
</dbReference>
<proteinExistence type="inferred from homology"/>
<evidence type="ECO:0000256" key="3">
    <source>
        <dbReference type="ARBA" id="ARBA00022670"/>
    </source>
</evidence>
<gene>
    <name evidence="12" type="ORF">LCGC14_2511500</name>
</gene>
<dbReference type="GO" id="GO:0006508">
    <property type="term" value="P:proteolysis"/>
    <property type="evidence" value="ECO:0007669"/>
    <property type="project" value="UniProtKB-KW"/>
</dbReference>
<comment type="cofactor">
    <cofactor evidence="1">
        <name>Zn(2+)</name>
        <dbReference type="ChEBI" id="CHEBI:29105"/>
    </cofactor>
</comment>
<evidence type="ECO:0000256" key="5">
    <source>
        <dbReference type="ARBA" id="ARBA00022729"/>
    </source>
</evidence>